<dbReference type="EMBL" id="QNVU01000008">
    <property type="protein sequence ID" value="REC51522.1"/>
    <property type="molecule type" value="Genomic_DNA"/>
</dbReference>
<proteinExistence type="predicted"/>
<dbReference type="Proteomes" id="UP000256924">
    <property type="component" value="Unassembled WGS sequence"/>
</dbReference>
<keyword evidence="2" id="KW-1185">Reference proteome</keyword>
<evidence type="ECO:0000313" key="2">
    <source>
        <dbReference type="Proteomes" id="UP000256924"/>
    </source>
</evidence>
<reference evidence="1 2" key="1">
    <citation type="journal article" date="2004" name="Emerg. Infect. Dis.">
        <title>Amoebae-resisting bacteria isolated from human nasal swabs by amoebal coculture.</title>
        <authorList>
            <person name="Greub G."/>
            <person name="La Scola B."/>
            <person name="Raoult D."/>
        </authorList>
    </citation>
    <scope>NUCLEOTIDE SEQUENCE [LARGE SCALE GENOMIC DNA]</scope>
    <source>
        <strain evidence="1 2">CCUG 51329</strain>
    </source>
</reference>
<dbReference type="AlphaFoldDB" id="A0A3D9BDS3"/>
<evidence type="ECO:0000313" key="1">
    <source>
        <dbReference type="EMBL" id="REC51522.1"/>
    </source>
</evidence>
<name>A0A3D9BDS3_9FLAO</name>
<sequence length="89" mass="10594">MEWKTIKIKIKKSLLNRNLKNPNIRINALDNIEKIIEKFDPEILINPLDKFKSIDKKLLKEQLSKYKKNYKLNSAESSIINEIYYLVNS</sequence>
<dbReference type="RefSeq" id="WP_116097486.1">
    <property type="nucleotide sequence ID" value="NZ_QNVU01000008.1"/>
</dbReference>
<protein>
    <submittedName>
        <fullName evidence="1">Uncharacterized protein</fullName>
    </submittedName>
</protein>
<gene>
    <name evidence="1" type="ORF">DRF68_05895</name>
</gene>
<organism evidence="1 2">
    <name type="scientific">Candidatus Chryseobacterium massiliense</name>
    <dbReference type="NCBI Taxonomy" id="204089"/>
    <lineage>
        <taxon>Bacteria</taxon>
        <taxon>Pseudomonadati</taxon>
        <taxon>Bacteroidota</taxon>
        <taxon>Flavobacteriia</taxon>
        <taxon>Flavobacteriales</taxon>
        <taxon>Weeksellaceae</taxon>
        <taxon>Chryseobacterium group</taxon>
        <taxon>Chryseobacterium</taxon>
    </lineage>
</organism>
<comment type="caution">
    <text evidence="1">The sequence shown here is derived from an EMBL/GenBank/DDBJ whole genome shotgun (WGS) entry which is preliminary data.</text>
</comment>
<accession>A0A3D9BDS3</accession>